<protein>
    <recommendedName>
        <fullName evidence="2">SnoaL-like domain-containing protein</fullName>
    </recommendedName>
</protein>
<comment type="caution">
    <text evidence="1">The sequence shown here is derived from an EMBL/GenBank/DDBJ whole genome shotgun (WGS) entry which is preliminary data.</text>
</comment>
<dbReference type="AlphaFoldDB" id="A0A2A4Z0P6"/>
<name>A0A2A4Z0P6_9PROT</name>
<evidence type="ECO:0000313" key="1">
    <source>
        <dbReference type="EMBL" id="PCJ00587.1"/>
    </source>
</evidence>
<proteinExistence type="predicted"/>
<dbReference type="EMBL" id="NVUS01000011">
    <property type="protein sequence ID" value="PCJ00587.1"/>
    <property type="molecule type" value="Genomic_DNA"/>
</dbReference>
<accession>A0A2A4Z0P6</accession>
<evidence type="ECO:0008006" key="2">
    <source>
        <dbReference type="Google" id="ProtNLM"/>
    </source>
</evidence>
<reference key="1">
    <citation type="submission" date="2017-08" db="EMBL/GenBank/DDBJ databases">
        <title>A dynamic microbial community with high functional redundancy inhabits the cold, oxic subseafloor aquifer.</title>
        <authorList>
            <person name="Tully B.J."/>
            <person name="Wheat C.G."/>
            <person name="Glazer B.T."/>
            <person name="Huber J.A."/>
        </authorList>
    </citation>
    <scope>NUCLEOTIDE SEQUENCE [LARGE SCALE GENOMIC DNA]</scope>
</reference>
<organism evidence="1">
    <name type="scientific">OCS116 cluster bacterium</name>
    <dbReference type="NCBI Taxonomy" id="2030921"/>
    <lineage>
        <taxon>Bacteria</taxon>
        <taxon>Pseudomonadati</taxon>
        <taxon>Pseudomonadota</taxon>
        <taxon>Alphaproteobacteria</taxon>
        <taxon>OCS116 cluster</taxon>
    </lineage>
</organism>
<gene>
    <name evidence="1" type="ORF">COB13_09795</name>
</gene>
<sequence>MSDNSKIVDYFLKEIFHNEISEGNDPDKVSYLISPEFSYYLNLGERQSFKEYAERVRMLNSSATVVVGKPSSDDDIHFHCDFEVKLPAPNQNTKILGFSQIVIRNGLIQQIEINYHKNQKEFDEFQKLMTDSSTVFL</sequence>
<reference evidence="1" key="2">
    <citation type="journal article" date="2018" name="ISME J.">
        <title>A dynamic microbial community with high functional redundancy inhabits the cold, oxic subseafloor aquifer.</title>
        <authorList>
            <person name="Tully B.J."/>
            <person name="Wheat C.G."/>
            <person name="Glazer B.T."/>
            <person name="Huber J.A."/>
        </authorList>
    </citation>
    <scope>NUCLEOTIDE SEQUENCE</scope>
    <source>
        <strain evidence="1">NORP83</strain>
    </source>
</reference>